<sequence>MNPPLTTWPTYDKGDVFLSPEDIAAAMEALRAQLFFRYDFRPHEETFTGLFERRLCEVFGARHALACASGTTAITLSLLALQLPAGSPIACPAFTFAATPSAILLAGHRPVLVECEENLHLDVRDLRRVLDEGAKAVVVVHMRGFASDMPEICRLAEEYGAFVVEDAVPALGARLDGRYLGTFGHFGAFSTQSDKSLNTGEGGFLLTDDPEAYARAVVYSGAYEGRMARHFPGQVPDVDDRAFPIFSFRMDEIRAALAGALLQRLPDRLVAHRRNYDYVAERLADLDGIALRQPVAPGAYLGEALVFRLPGAAPRECAAFAGAVMAEGVDARALGDRDDVNVRAFWNWRFLLGDDPDAARSLFPASARYVSEAIDIPLSANLTLADCDRLVAAVRKAAARRPAAETATAATTTTEKAVAAGRAASR</sequence>
<dbReference type="InterPro" id="IPR015422">
    <property type="entry name" value="PyrdxlP-dep_Trfase_small"/>
</dbReference>
<dbReference type="Gene3D" id="3.90.1150.10">
    <property type="entry name" value="Aspartate Aminotransferase, domain 1"/>
    <property type="match status" value="1"/>
</dbReference>
<organism evidence="4 5">
    <name type="scientific">Nonomuraea guangzhouensis</name>
    <dbReference type="NCBI Taxonomy" id="1291555"/>
    <lineage>
        <taxon>Bacteria</taxon>
        <taxon>Bacillati</taxon>
        <taxon>Actinomycetota</taxon>
        <taxon>Actinomycetes</taxon>
        <taxon>Streptosporangiales</taxon>
        <taxon>Streptosporangiaceae</taxon>
        <taxon>Nonomuraea</taxon>
    </lineage>
</organism>
<comment type="cofactor">
    <cofactor evidence="1">
        <name>pyridoxal 5'-phosphate</name>
        <dbReference type="ChEBI" id="CHEBI:597326"/>
    </cofactor>
</comment>
<dbReference type="PIRSF" id="PIRSF000390">
    <property type="entry name" value="PLP_StrS"/>
    <property type="match status" value="1"/>
</dbReference>
<accession>A0ABW4FYW5</accession>
<dbReference type="PANTHER" id="PTHR30244:SF34">
    <property type="entry name" value="DTDP-4-AMINO-4,6-DIDEOXYGALACTOSE TRANSAMINASE"/>
    <property type="match status" value="1"/>
</dbReference>
<evidence type="ECO:0000256" key="3">
    <source>
        <dbReference type="SAM" id="MobiDB-lite"/>
    </source>
</evidence>
<dbReference type="InterPro" id="IPR015421">
    <property type="entry name" value="PyrdxlP-dep_Trfase_major"/>
</dbReference>
<dbReference type="InterPro" id="IPR000653">
    <property type="entry name" value="DegT/StrS_aminotransferase"/>
</dbReference>
<dbReference type="Gene3D" id="3.40.640.10">
    <property type="entry name" value="Type I PLP-dependent aspartate aminotransferase-like (Major domain)"/>
    <property type="match status" value="1"/>
</dbReference>
<comment type="similarity">
    <text evidence="2">Belongs to the DegT/DnrJ/EryC1 family.</text>
</comment>
<keyword evidence="2" id="KW-0663">Pyridoxal phosphate</keyword>
<evidence type="ECO:0000256" key="2">
    <source>
        <dbReference type="RuleBase" id="RU004508"/>
    </source>
</evidence>
<evidence type="ECO:0000256" key="1">
    <source>
        <dbReference type="ARBA" id="ARBA00001933"/>
    </source>
</evidence>
<evidence type="ECO:0000313" key="5">
    <source>
        <dbReference type="Proteomes" id="UP001597097"/>
    </source>
</evidence>
<feature type="region of interest" description="Disordered" evidence="3">
    <location>
        <begin position="403"/>
        <end position="426"/>
    </location>
</feature>
<keyword evidence="4" id="KW-0032">Aminotransferase</keyword>
<keyword evidence="4" id="KW-0808">Transferase</keyword>
<dbReference type="Proteomes" id="UP001597097">
    <property type="component" value="Unassembled WGS sequence"/>
</dbReference>
<evidence type="ECO:0000313" key="4">
    <source>
        <dbReference type="EMBL" id="MFD1535728.1"/>
    </source>
</evidence>
<protein>
    <submittedName>
        <fullName evidence="4">DegT/DnrJ/EryC1/StrS family aminotransferase</fullName>
    </submittedName>
</protein>
<feature type="compositionally biased region" description="Low complexity" evidence="3">
    <location>
        <begin position="403"/>
        <end position="420"/>
    </location>
</feature>
<dbReference type="RefSeq" id="WP_308127380.1">
    <property type="nucleotide sequence ID" value="NZ_JAHKRM010000029.1"/>
</dbReference>
<proteinExistence type="inferred from homology"/>
<dbReference type="PANTHER" id="PTHR30244">
    <property type="entry name" value="TRANSAMINASE"/>
    <property type="match status" value="1"/>
</dbReference>
<comment type="caution">
    <text evidence="4">The sequence shown here is derived from an EMBL/GenBank/DDBJ whole genome shotgun (WGS) entry which is preliminary data.</text>
</comment>
<dbReference type="Pfam" id="PF01041">
    <property type="entry name" value="DegT_DnrJ_EryC1"/>
    <property type="match status" value="1"/>
</dbReference>
<dbReference type="InterPro" id="IPR015424">
    <property type="entry name" value="PyrdxlP-dep_Trfase"/>
</dbReference>
<name>A0ABW4FYW5_9ACTN</name>
<dbReference type="GO" id="GO:0008483">
    <property type="term" value="F:transaminase activity"/>
    <property type="evidence" value="ECO:0007669"/>
    <property type="project" value="UniProtKB-KW"/>
</dbReference>
<keyword evidence="5" id="KW-1185">Reference proteome</keyword>
<reference evidence="5" key="1">
    <citation type="journal article" date="2019" name="Int. J. Syst. Evol. Microbiol.">
        <title>The Global Catalogue of Microorganisms (GCM) 10K type strain sequencing project: providing services to taxonomists for standard genome sequencing and annotation.</title>
        <authorList>
            <consortium name="The Broad Institute Genomics Platform"/>
            <consortium name="The Broad Institute Genome Sequencing Center for Infectious Disease"/>
            <person name="Wu L."/>
            <person name="Ma J."/>
        </authorList>
    </citation>
    <scope>NUCLEOTIDE SEQUENCE [LARGE SCALE GENOMIC DNA]</scope>
    <source>
        <strain evidence="5">CGMCC 1.15399</strain>
    </source>
</reference>
<dbReference type="EMBL" id="JBHUCM010000003">
    <property type="protein sequence ID" value="MFD1535728.1"/>
    <property type="molecule type" value="Genomic_DNA"/>
</dbReference>
<gene>
    <name evidence="4" type="ORF">ACFSJ0_01705</name>
</gene>
<dbReference type="SUPFAM" id="SSF53383">
    <property type="entry name" value="PLP-dependent transferases"/>
    <property type="match status" value="1"/>
</dbReference>